<dbReference type="SMART" id="SM01042">
    <property type="entry name" value="Brr6_like_C_C"/>
    <property type="match status" value="1"/>
</dbReference>
<sequence length="455" mass="52525">MDAFINLSINDRNDEQNEFIDINNMASLSINDSNNNNNNDYNPYNNMIYDSTNMHFRDPRPVIYDMENDTNIVSDCSDIDMLSGSNTIPSISEKIQSNEYETEPSEVVRNKKVETVDNPEADVKLVNTEMIEPEGEDNENMVNIDKEETATPEEPSMLHNILSPTQLGIHAARRSSVSSASEIPCISSNNNYNNYNNNNNNLQTWRDRPIHVSINNNNNFYYQDPNTLNQQQYMIENDKYIPDHDTLPRPWSPKSSPVSRIAYNFYSYLQLTLNSLTGTIIIWFIVSAIKKDIYSLWYSDQRQLFLESQSCQEDWLINDCEHNMNLPALTDRCNEWHICMTRDNNKLFGTRSIRIVTLLGQLINGFIQPIGWKPVTVILIGIITWLFLTNFLMGFLRAKYYYNEKVSPQKPTRLPEKNDGNGSEQESNTNKTIHDVVDSNVEPNQQLQLTLTPDK</sequence>
<accession>A0A9P6WC09</accession>
<dbReference type="GO" id="GO:0006998">
    <property type="term" value="P:nuclear envelope organization"/>
    <property type="evidence" value="ECO:0007669"/>
    <property type="project" value="InterPro"/>
</dbReference>
<dbReference type="Pfam" id="PF10104">
    <property type="entry name" value="Brr6_like_C_C"/>
    <property type="match status" value="1"/>
</dbReference>
<protein>
    <recommendedName>
        <fullName evidence="3">Brl1/Brr6 domain-containing protein</fullName>
    </recommendedName>
</protein>
<proteinExistence type="predicted"/>
<name>A0A9P6WC09_MAUEX</name>
<keyword evidence="2" id="KW-0812">Transmembrane</keyword>
<organism evidence="4 5">
    <name type="scientific">Maudiozyma exigua</name>
    <name type="common">Yeast</name>
    <name type="synonym">Kazachstania exigua</name>
    <dbReference type="NCBI Taxonomy" id="34358"/>
    <lineage>
        <taxon>Eukaryota</taxon>
        <taxon>Fungi</taxon>
        <taxon>Dikarya</taxon>
        <taxon>Ascomycota</taxon>
        <taxon>Saccharomycotina</taxon>
        <taxon>Saccharomycetes</taxon>
        <taxon>Saccharomycetales</taxon>
        <taxon>Saccharomycetaceae</taxon>
        <taxon>Maudiozyma</taxon>
    </lineage>
</organism>
<feature type="compositionally biased region" description="Polar residues" evidence="1">
    <location>
        <begin position="420"/>
        <end position="431"/>
    </location>
</feature>
<feature type="domain" description="Brl1/Brr6" evidence="3">
    <location>
        <begin position="265"/>
        <end position="397"/>
    </location>
</feature>
<comment type="caution">
    <text evidence="4">The sequence shown here is derived from an EMBL/GenBank/DDBJ whole genome shotgun (WGS) entry which is preliminary data.</text>
</comment>
<gene>
    <name evidence="4" type="ORF">C6P45_003800</name>
</gene>
<keyword evidence="5" id="KW-1185">Reference proteome</keyword>
<feature type="transmembrane region" description="Helical" evidence="2">
    <location>
        <begin position="377"/>
        <end position="396"/>
    </location>
</feature>
<evidence type="ECO:0000313" key="4">
    <source>
        <dbReference type="EMBL" id="KAG0669447.1"/>
    </source>
</evidence>
<evidence type="ECO:0000259" key="3">
    <source>
        <dbReference type="SMART" id="SM01042"/>
    </source>
</evidence>
<dbReference type="GO" id="GO:0055088">
    <property type="term" value="P:lipid homeostasis"/>
    <property type="evidence" value="ECO:0007669"/>
    <property type="project" value="InterPro"/>
</dbReference>
<evidence type="ECO:0000313" key="5">
    <source>
        <dbReference type="Proteomes" id="UP000750334"/>
    </source>
</evidence>
<evidence type="ECO:0000256" key="2">
    <source>
        <dbReference type="SAM" id="Phobius"/>
    </source>
</evidence>
<dbReference type="AlphaFoldDB" id="A0A9P6WC09"/>
<feature type="compositionally biased region" description="Polar residues" evidence="1">
    <location>
        <begin position="441"/>
        <end position="455"/>
    </location>
</feature>
<feature type="region of interest" description="Disordered" evidence="1">
    <location>
        <begin position="409"/>
        <end position="455"/>
    </location>
</feature>
<keyword evidence="2" id="KW-1133">Transmembrane helix</keyword>
<evidence type="ECO:0000256" key="1">
    <source>
        <dbReference type="SAM" id="MobiDB-lite"/>
    </source>
</evidence>
<dbReference type="PANTHER" id="PTHR28136:SF1">
    <property type="entry name" value="NUCLEUS EXPORT PROTEIN BRL1"/>
    <property type="match status" value="1"/>
</dbReference>
<dbReference type="InterPro" id="IPR040202">
    <property type="entry name" value="Brl1/Brr6"/>
</dbReference>
<dbReference type="Proteomes" id="UP000750334">
    <property type="component" value="Unassembled WGS sequence"/>
</dbReference>
<dbReference type="GO" id="GO:0031965">
    <property type="term" value="C:nuclear membrane"/>
    <property type="evidence" value="ECO:0007669"/>
    <property type="project" value="InterPro"/>
</dbReference>
<dbReference type="OrthoDB" id="5961at2759"/>
<dbReference type="InterPro" id="IPR018767">
    <property type="entry name" value="Brl1/Brr6_dom"/>
</dbReference>
<reference evidence="4 5" key="1">
    <citation type="submission" date="2020-11" db="EMBL/GenBank/DDBJ databases">
        <title>Kefir isolates.</title>
        <authorList>
            <person name="Marcisauskas S."/>
            <person name="Kim Y."/>
            <person name="Blasche S."/>
        </authorList>
    </citation>
    <scope>NUCLEOTIDE SEQUENCE [LARGE SCALE GENOMIC DNA]</scope>
    <source>
        <strain evidence="4 5">OG2</strain>
    </source>
</reference>
<feature type="transmembrane region" description="Helical" evidence="2">
    <location>
        <begin position="265"/>
        <end position="286"/>
    </location>
</feature>
<dbReference type="PANTHER" id="PTHR28136">
    <property type="entry name" value="NUCLEUS EXPORT PROTEIN BRR6"/>
    <property type="match status" value="1"/>
</dbReference>
<feature type="transmembrane region" description="Helical" evidence="2">
    <location>
        <begin position="352"/>
        <end position="371"/>
    </location>
</feature>
<keyword evidence="2" id="KW-0472">Membrane</keyword>
<dbReference type="EMBL" id="PUHR01000041">
    <property type="protein sequence ID" value="KAG0669447.1"/>
    <property type="molecule type" value="Genomic_DNA"/>
</dbReference>